<reference evidence="1 2" key="1">
    <citation type="submission" date="2016-05" db="EMBL/GenBank/DDBJ databases">
        <title>The evolution of Acinetobacter baumannii in vivo.</title>
        <authorList>
            <person name="Hua X."/>
            <person name="Yu Y."/>
        </authorList>
    </citation>
    <scope>NUCLEOTIDE SEQUENCE [LARGE SCALE GENOMIC DNA]</scope>
    <source>
        <strain evidence="1 2">XH647</strain>
    </source>
</reference>
<dbReference type="EMBL" id="LYKI01000067">
    <property type="protein sequence ID" value="OIG67521.1"/>
    <property type="molecule type" value="Genomic_DNA"/>
</dbReference>
<organism evidence="1 2">
    <name type="scientific">Acinetobacter baumannii</name>
    <dbReference type="NCBI Taxonomy" id="470"/>
    <lineage>
        <taxon>Bacteria</taxon>
        <taxon>Pseudomonadati</taxon>
        <taxon>Pseudomonadota</taxon>
        <taxon>Gammaproteobacteria</taxon>
        <taxon>Moraxellales</taxon>
        <taxon>Moraxellaceae</taxon>
        <taxon>Acinetobacter</taxon>
        <taxon>Acinetobacter calcoaceticus/baumannii complex</taxon>
    </lineage>
</organism>
<comment type="caution">
    <text evidence="1">The sequence shown here is derived from an EMBL/GenBank/DDBJ whole genome shotgun (WGS) entry which is preliminary data.</text>
</comment>
<dbReference type="RefSeq" id="WP_071211494.1">
    <property type="nucleotide sequence ID" value="NZ_CP077835.1"/>
</dbReference>
<gene>
    <name evidence="1" type="ORF">A7M90_09010</name>
</gene>
<evidence type="ECO:0000313" key="1">
    <source>
        <dbReference type="EMBL" id="OIG67521.1"/>
    </source>
</evidence>
<accession>A0A1S2FU00</accession>
<proteinExistence type="predicted"/>
<evidence type="ECO:0000313" key="2">
    <source>
        <dbReference type="Proteomes" id="UP000179937"/>
    </source>
</evidence>
<name>A0A1S2FU00_ACIBA</name>
<dbReference type="AlphaFoldDB" id="A0A1S2FU00"/>
<sequence length="152" mass="17515">MFEITPYVGASLIKFGMKREEVRKVFSEYEPRVFGENSSTDGYDELGISLDYDNKDGVIALVFYEPAQVVFKGIDLFKLSASEAYKLMASLDKDIAINGDGLTSFKFGIGFYEPNYEEEPFLPVEAIIIFIEGYYDSIYKEKWYLKYISFKQ</sequence>
<protein>
    <submittedName>
        <fullName evidence="1">Uncharacterized protein</fullName>
    </submittedName>
</protein>
<dbReference type="Proteomes" id="UP000179937">
    <property type="component" value="Unassembled WGS sequence"/>
</dbReference>